<organism evidence="1 2">
    <name type="scientific">Trifolium pratense</name>
    <name type="common">Red clover</name>
    <dbReference type="NCBI Taxonomy" id="57577"/>
    <lineage>
        <taxon>Eukaryota</taxon>
        <taxon>Viridiplantae</taxon>
        <taxon>Streptophyta</taxon>
        <taxon>Embryophyta</taxon>
        <taxon>Tracheophyta</taxon>
        <taxon>Spermatophyta</taxon>
        <taxon>Magnoliopsida</taxon>
        <taxon>eudicotyledons</taxon>
        <taxon>Gunneridae</taxon>
        <taxon>Pentapetalae</taxon>
        <taxon>rosids</taxon>
        <taxon>fabids</taxon>
        <taxon>Fabales</taxon>
        <taxon>Fabaceae</taxon>
        <taxon>Papilionoideae</taxon>
        <taxon>50 kb inversion clade</taxon>
        <taxon>NPAAA clade</taxon>
        <taxon>Hologalegina</taxon>
        <taxon>IRL clade</taxon>
        <taxon>Trifolieae</taxon>
        <taxon>Trifolium</taxon>
    </lineage>
</organism>
<comment type="caution">
    <text evidence="1">The sequence shown here is derived from an EMBL/GenBank/DDBJ whole genome shotgun (WGS) entry which is preliminary data.</text>
</comment>
<proteinExistence type="predicted"/>
<gene>
    <name evidence="1" type="ORF">L195_g052912</name>
</gene>
<evidence type="ECO:0000313" key="1">
    <source>
        <dbReference type="EMBL" id="PNX62308.1"/>
    </source>
</evidence>
<dbReference type="Proteomes" id="UP000236291">
    <property type="component" value="Unassembled WGS sequence"/>
</dbReference>
<name>A0A2K3K7P1_TRIPR</name>
<reference evidence="1 2" key="1">
    <citation type="journal article" date="2014" name="Am. J. Bot.">
        <title>Genome assembly and annotation for red clover (Trifolium pratense; Fabaceae).</title>
        <authorList>
            <person name="Istvanek J."/>
            <person name="Jaros M."/>
            <person name="Krenek A."/>
            <person name="Repkova J."/>
        </authorList>
    </citation>
    <scope>NUCLEOTIDE SEQUENCE [LARGE SCALE GENOMIC DNA]</scope>
    <source>
        <strain evidence="2">cv. Tatra</strain>
        <tissue evidence="1">Young leaves</tissue>
    </source>
</reference>
<protein>
    <submittedName>
        <fullName evidence="1">Uncharacterized protein</fullName>
    </submittedName>
</protein>
<evidence type="ECO:0000313" key="2">
    <source>
        <dbReference type="Proteomes" id="UP000236291"/>
    </source>
</evidence>
<dbReference type="EMBL" id="ASHM01087443">
    <property type="protein sequence ID" value="PNX62308.1"/>
    <property type="molecule type" value="Genomic_DNA"/>
</dbReference>
<accession>A0A2K3K7P1</accession>
<sequence>MMSQPPSQQRRASSYRNCIRVAAAQVALQTSTPSSSTCNNLVYLDLVLLSSSSAYVELWLHMQLHASTVVRNSGLDSN</sequence>
<reference evidence="1 2" key="2">
    <citation type="journal article" date="2017" name="Front. Plant Sci.">
        <title>Gene Classification and Mining of Molecular Markers Useful in Red Clover (Trifolium pratense) Breeding.</title>
        <authorList>
            <person name="Istvanek J."/>
            <person name="Dluhosova J."/>
            <person name="Dluhos P."/>
            <person name="Patkova L."/>
            <person name="Nedelnik J."/>
            <person name="Repkova J."/>
        </authorList>
    </citation>
    <scope>NUCLEOTIDE SEQUENCE [LARGE SCALE GENOMIC DNA]</scope>
    <source>
        <strain evidence="2">cv. Tatra</strain>
        <tissue evidence="1">Young leaves</tissue>
    </source>
</reference>
<dbReference type="AlphaFoldDB" id="A0A2K3K7P1"/>